<dbReference type="EMBL" id="JABEZZ010000009">
    <property type="protein sequence ID" value="MBA0594878.1"/>
    <property type="molecule type" value="Genomic_DNA"/>
</dbReference>
<proteinExistence type="predicted"/>
<sequence>MISESVSAGVSGIFGSLKIMRKPKLVWESAAAPLTAAILSPSALNKKAHGISFVRSDTQLL</sequence>
<feature type="non-terminal residue" evidence="1">
    <location>
        <position position="61"/>
    </location>
</feature>
<evidence type="ECO:0000313" key="2">
    <source>
        <dbReference type="Proteomes" id="UP000593578"/>
    </source>
</evidence>
<evidence type="ECO:0000313" key="1">
    <source>
        <dbReference type="EMBL" id="MBA0594878.1"/>
    </source>
</evidence>
<protein>
    <submittedName>
        <fullName evidence="1">Uncharacterized protein</fullName>
    </submittedName>
</protein>
<dbReference type="Proteomes" id="UP000593578">
    <property type="component" value="Unassembled WGS sequence"/>
</dbReference>
<gene>
    <name evidence="1" type="ORF">Gorai_011767</name>
</gene>
<name>A0A7J8Q087_GOSRA</name>
<comment type="caution">
    <text evidence="1">The sequence shown here is derived from an EMBL/GenBank/DDBJ whole genome shotgun (WGS) entry which is preliminary data.</text>
</comment>
<accession>A0A7J8Q087</accession>
<reference evidence="1 2" key="1">
    <citation type="journal article" date="2019" name="Genome Biol. Evol.">
        <title>Insights into the evolution of the New World diploid cottons (Gossypium, subgenus Houzingenia) based on genome sequencing.</title>
        <authorList>
            <person name="Grover C.E."/>
            <person name="Arick M.A. 2nd"/>
            <person name="Thrash A."/>
            <person name="Conover J.L."/>
            <person name="Sanders W.S."/>
            <person name="Peterson D.G."/>
            <person name="Frelichowski J.E."/>
            <person name="Scheffler J.A."/>
            <person name="Scheffler B.E."/>
            <person name="Wendel J.F."/>
        </authorList>
    </citation>
    <scope>NUCLEOTIDE SEQUENCE [LARGE SCALE GENOMIC DNA]</scope>
    <source>
        <strain evidence="1">8</strain>
        <tissue evidence="1">Leaf</tissue>
    </source>
</reference>
<dbReference type="AlphaFoldDB" id="A0A7J8Q087"/>
<organism evidence="1 2">
    <name type="scientific">Gossypium raimondii</name>
    <name type="common">Peruvian cotton</name>
    <name type="synonym">Gossypium klotzschianum subsp. raimondii</name>
    <dbReference type="NCBI Taxonomy" id="29730"/>
    <lineage>
        <taxon>Eukaryota</taxon>
        <taxon>Viridiplantae</taxon>
        <taxon>Streptophyta</taxon>
        <taxon>Embryophyta</taxon>
        <taxon>Tracheophyta</taxon>
        <taxon>Spermatophyta</taxon>
        <taxon>Magnoliopsida</taxon>
        <taxon>eudicotyledons</taxon>
        <taxon>Gunneridae</taxon>
        <taxon>Pentapetalae</taxon>
        <taxon>rosids</taxon>
        <taxon>malvids</taxon>
        <taxon>Malvales</taxon>
        <taxon>Malvaceae</taxon>
        <taxon>Malvoideae</taxon>
        <taxon>Gossypium</taxon>
    </lineage>
</organism>